<organism evidence="1 2">
    <name type="scientific">Jimgerdemannia flammicorona</name>
    <dbReference type="NCBI Taxonomy" id="994334"/>
    <lineage>
        <taxon>Eukaryota</taxon>
        <taxon>Fungi</taxon>
        <taxon>Fungi incertae sedis</taxon>
        <taxon>Mucoromycota</taxon>
        <taxon>Mucoromycotina</taxon>
        <taxon>Endogonomycetes</taxon>
        <taxon>Endogonales</taxon>
        <taxon>Endogonaceae</taxon>
        <taxon>Jimgerdemannia</taxon>
    </lineage>
</organism>
<dbReference type="AlphaFoldDB" id="A0A433CYM4"/>
<evidence type="ECO:0000313" key="1">
    <source>
        <dbReference type="EMBL" id="RUP43687.1"/>
    </source>
</evidence>
<dbReference type="EMBL" id="RBNI01010489">
    <property type="protein sequence ID" value="RUP43687.1"/>
    <property type="molecule type" value="Genomic_DNA"/>
</dbReference>
<proteinExistence type="predicted"/>
<keyword evidence="2" id="KW-1185">Reference proteome</keyword>
<sequence>DSEIVDHCTVILPQLQRRFQERYYQLGSDDEPNPNVLQTLQLLVHVVQSLIGGGRALSGNL</sequence>
<protein>
    <submittedName>
        <fullName evidence="1">Uncharacterized protein</fullName>
    </submittedName>
</protein>
<gene>
    <name evidence="1" type="ORF">BC936DRAFT_136852</name>
</gene>
<accession>A0A433CYM4</accession>
<reference evidence="1 2" key="1">
    <citation type="journal article" date="2018" name="New Phytol.">
        <title>Phylogenomics of Endogonaceae and evolution of mycorrhizas within Mucoromycota.</title>
        <authorList>
            <person name="Chang Y."/>
            <person name="Desiro A."/>
            <person name="Na H."/>
            <person name="Sandor L."/>
            <person name="Lipzen A."/>
            <person name="Clum A."/>
            <person name="Barry K."/>
            <person name="Grigoriev I.V."/>
            <person name="Martin F.M."/>
            <person name="Stajich J.E."/>
            <person name="Smith M.E."/>
            <person name="Bonito G."/>
            <person name="Spatafora J.W."/>
        </authorList>
    </citation>
    <scope>NUCLEOTIDE SEQUENCE [LARGE SCALE GENOMIC DNA]</scope>
    <source>
        <strain evidence="1 2">GMNB39</strain>
    </source>
</reference>
<feature type="non-terminal residue" evidence="1">
    <location>
        <position position="1"/>
    </location>
</feature>
<name>A0A433CYM4_9FUNG</name>
<dbReference type="Proteomes" id="UP000268093">
    <property type="component" value="Unassembled WGS sequence"/>
</dbReference>
<comment type="caution">
    <text evidence="1">The sequence shown here is derived from an EMBL/GenBank/DDBJ whole genome shotgun (WGS) entry which is preliminary data.</text>
</comment>
<evidence type="ECO:0000313" key="2">
    <source>
        <dbReference type="Proteomes" id="UP000268093"/>
    </source>
</evidence>